<reference evidence="5 6" key="1">
    <citation type="journal article" date="2002" name="Proc. Natl. Acad. Sci. U.S.A.">
        <title>Extensive mosaic structure revealed by the complete genome sequence of uropathogenic Escherichia coli.</title>
        <authorList>
            <person name="Welch R.A."/>
            <person name="Burland V."/>
            <person name="Plunkett G.III."/>
            <person name="Redford P."/>
            <person name="Roesch P."/>
            <person name="Rasko D."/>
            <person name="Buckles E.L."/>
            <person name="Liou S.R."/>
            <person name="Boutin A."/>
            <person name="Hackett J."/>
            <person name="Stroud D."/>
            <person name="Mayhew G.F."/>
            <person name="Rose D.J."/>
            <person name="Zhou S."/>
            <person name="Schwartz D.C."/>
            <person name="Perna N.T."/>
            <person name="Mobley H.L."/>
            <person name="Donnenberg M.S."/>
            <person name="Blattner F.R."/>
        </authorList>
    </citation>
    <scope>NUCLEOTIDE SEQUENCE [LARGE SCALE GENOMIC DNA]</scope>
    <source>
        <strain evidence="6">CFT073 / ATCC 700928 / UPEC</strain>
    </source>
</reference>
<proteinExistence type="predicted"/>
<dbReference type="InterPro" id="IPR009057">
    <property type="entry name" value="Homeodomain-like_sf"/>
</dbReference>
<evidence type="ECO:0000259" key="4">
    <source>
        <dbReference type="PROSITE" id="PS01124"/>
    </source>
</evidence>
<dbReference type="Gene3D" id="2.60.120.10">
    <property type="entry name" value="Jelly Rolls"/>
    <property type="match status" value="1"/>
</dbReference>
<dbReference type="InterPro" id="IPR053531">
    <property type="entry name" value="RCS-HTH_transactivator"/>
</dbReference>
<dbReference type="PANTHER" id="PTHR46796:SF7">
    <property type="entry name" value="ARAC FAMILY TRANSCRIPTIONAL REGULATOR"/>
    <property type="match status" value="1"/>
</dbReference>
<dbReference type="STRING" id="199310.c0421"/>
<dbReference type="PRINTS" id="PR00032">
    <property type="entry name" value="HTHARAC"/>
</dbReference>
<dbReference type="GO" id="GO:0043565">
    <property type="term" value="F:sequence-specific DNA binding"/>
    <property type="evidence" value="ECO:0007669"/>
    <property type="project" value="InterPro"/>
</dbReference>
<dbReference type="SUPFAM" id="SSF46689">
    <property type="entry name" value="Homeodomain-like"/>
    <property type="match status" value="2"/>
</dbReference>
<gene>
    <name evidence="5" type="primary">ykgD</name>
    <name evidence="5" type="ordered locus">c0421</name>
</gene>
<dbReference type="SMART" id="SM00342">
    <property type="entry name" value="HTH_ARAC"/>
    <property type="match status" value="1"/>
</dbReference>
<dbReference type="CDD" id="cd06995">
    <property type="entry name" value="cupin_YkgD-like_N"/>
    <property type="match status" value="1"/>
</dbReference>
<dbReference type="InterPro" id="IPR050204">
    <property type="entry name" value="AraC_XylS_family_regulators"/>
</dbReference>
<evidence type="ECO:0000256" key="1">
    <source>
        <dbReference type="ARBA" id="ARBA00023015"/>
    </source>
</evidence>
<dbReference type="PROSITE" id="PS01124">
    <property type="entry name" value="HTH_ARAC_FAMILY_2"/>
    <property type="match status" value="1"/>
</dbReference>
<dbReference type="EMBL" id="AE014075">
    <property type="protein sequence ID" value="AAN78902.1"/>
    <property type="molecule type" value="Genomic_DNA"/>
</dbReference>
<dbReference type="HOGENOM" id="CLU_000445_81_0_6"/>
<dbReference type="NCBIfam" id="NF040475">
    <property type="entry name" value="chlor_reg_RclR"/>
    <property type="match status" value="1"/>
</dbReference>
<evidence type="ECO:0000256" key="3">
    <source>
        <dbReference type="ARBA" id="ARBA00023163"/>
    </source>
</evidence>
<name>A0A0H2V598_ECOL6</name>
<dbReference type="InterPro" id="IPR014710">
    <property type="entry name" value="RmlC-like_jellyroll"/>
</dbReference>
<dbReference type="Pfam" id="PF12852">
    <property type="entry name" value="Cupin_6"/>
    <property type="match status" value="1"/>
</dbReference>
<dbReference type="PANTHER" id="PTHR46796">
    <property type="entry name" value="HTH-TYPE TRANSCRIPTIONAL ACTIVATOR RHAS-RELATED"/>
    <property type="match status" value="1"/>
</dbReference>
<evidence type="ECO:0000313" key="5">
    <source>
        <dbReference type="EMBL" id="AAN78902.1"/>
    </source>
</evidence>
<dbReference type="AlphaFoldDB" id="A0A0H2V598"/>
<evidence type="ECO:0000256" key="2">
    <source>
        <dbReference type="ARBA" id="ARBA00023125"/>
    </source>
</evidence>
<dbReference type="InterPro" id="IPR020449">
    <property type="entry name" value="Tscrpt_reg_AraC-type_HTH"/>
</dbReference>
<dbReference type="KEGG" id="ecc:c0421"/>
<feature type="domain" description="HTH araC/xylS-type" evidence="4">
    <location>
        <begin position="194"/>
        <end position="295"/>
    </location>
</feature>
<dbReference type="SMR" id="A0A0H2V598"/>
<dbReference type="SUPFAM" id="SSF51182">
    <property type="entry name" value="RmlC-like cupins"/>
    <property type="match status" value="1"/>
</dbReference>
<dbReference type="InterPro" id="IPR018060">
    <property type="entry name" value="HTH_AraC"/>
</dbReference>
<keyword evidence="2" id="KW-0238">DNA-binding</keyword>
<dbReference type="Pfam" id="PF12833">
    <property type="entry name" value="HTH_18"/>
    <property type="match status" value="1"/>
</dbReference>
<dbReference type="FunFam" id="1.10.10.60:FF:000305">
    <property type="entry name" value="AraC family transcriptional regulator"/>
    <property type="match status" value="1"/>
</dbReference>
<dbReference type="InterPro" id="IPR032783">
    <property type="entry name" value="AraC_lig"/>
</dbReference>
<dbReference type="InterPro" id="IPR011051">
    <property type="entry name" value="RmlC_Cupin_sf"/>
</dbReference>
<organism evidence="5 6">
    <name type="scientific">Escherichia coli O6:H1 (strain CFT073 / ATCC 700928 / UPEC)</name>
    <dbReference type="NCBI Taxonomy" id="199310"/>
    <lineage>
        <taxon>Bacteria</taxon>
        <taxon>Pseudomonadati</taxon>
        <taxon>Pseudomonadota</taxon>
        <taxon>Gammaproteobacteria</taxon>
        <taxon>Enterobacterales</taxon>
        <taxon>Enterobacteriaceae</taxon>
        <taxon>Escherichia</taxon>
    </lineage>
</organism>
<dbReference type="eggNOG" id="COG4977">
    <property type="taxonomic scope" value="Bacteria"/>
</dbReference>
<dbReference type="Proteomes" id="UP000001410">
    <property type="component" value="Chromosome"/>
</dbReference>
<sequence length="301" mass="33355">MTKIVGVCNQKTTQESDMDALSRLLMLNAPQGTIDKNCVLGSDWQLPHGAGELSVIRWHALTQGAAKLEMPTGEIFTLRPGNVVLLPQNSAHRLSHVDNESTCIVCGTIRLQHSARYFLTSLPETLFVAPVNHSVEYNWLREAIPFLQQESRSAMPGVDALCSQICATFFTLAVREWIAQVNTEKNILSLLLHPRLGAVIQQMLEMPGHAWTVESLASIAHMSRASFAQLFRDVSGTTPLAVLTKLRLQIAAQMFSREMLPVVVIAESVGYASESSFHKAFVREFGCTPGEYRERVRQLAP</sequence>
<protein>
    <submittedName>
        <fullName evidence="5">Hypothetical transcriptional regulator ykgD</fullName>
    </submittedName>
</protein>
<dbReference type="Gene3D" id="1.10.10.60">
    <property type="entry name" value="Homeodomain-like"/>
    <property type="match status" value="1"/>
</dbReference>
<evidence type="ECO:0000313" key="6">
    <source>
        <dbReference type="Proteomes" id="UP000001410"/>
    </source>
</evidence>
<accession>A0A0H2V598</accession>
<dbReference type="GO" id="GO:0003700">
    <property type="term" value="F:DNA-binding transcription factor activity"/>
    <property type="evidence" value="ECO:0007669"/>
    <property type="project" value="InterPro"/>
</dbReference>
<keyword evidence="1" id="KW-0805">Transcription regulation</keyword>
<keyword evidence="3" id="KW-0804">Transcription</keyword>
<keyword evidence="6" id="KW-1185">Reference proteome</keyword>